<proteinExistence type="predicted"/>
<gene>
    <name evidence="8" type="ORF">SDC9_181485</name>
</gene>
<feature type="domain" description="MrpA C-terminal/MbhD" evidence="7">
    <location>
        <begin position="11"/>
        <end position="75"/>
    </location>
</feature>
<evidence type="ECO:0000313" key="8">
    <source>
        <dbReference type="EMBL" id="MPN33993.1"/>
    </source>
</evidence>
<organism evidence="8">
    <name type="scientific">bioreactor metagenome</name>
    <dbReference type="NCBI Taxonomy" id="1076179"/>
    <lineage>
        <taxon>unclassified sequences</taxon>
        <taxon>metagenomes</taxon>
        <taxon>ecological metagenomes</taxon>
    </lineage>
</organism>
<evidence type="ECO:0000256" key="4">
    <source>
        <dbReference type="ARBA" id="ARBA00022989"/>
    </source>
</evidence>
<keyword evidence="5 6" id="KW-0472">Membrane</keyword>
<evidence type="ECO:0000256" key="1">
    <source>
        <dbReference type="ARBA" id="ARBA00004651"/>
    </source>
</evidence>
<name>A0A645HDY8_9ZZZZ</name>
<keyword evidence="4 6" id="KW-1133">Transmembrane helix</keyword>
<evidence type="ECO:0000256" key="5">
    <source>
        <dbReference type="ARBA" id="ARBA00023136"/>
    </source>
</evidence>
<reference evidence="8" key="1">
    <citation type="submission" date="2019-08" db="EMBL/GenBank/DDBJ databases">
        <authorList>
            <person name="Kucharzyk K."/>
            <person name="Murdoch R.W."/>
            <person name="Higgins S."/>
            <person name="Loffler F."/>
        </authorList>
    </citation>
    <scope>NUCLEOTIDE SEQUENCE</scope>
</reference>
<keyword evidence="3 6" id="KW-0812">Transmembrane</keyword>
<evidence type="ECO:0000256" key="6">
    <source>
        <dbReference type="SAM" id="Phobius"/>
    </source>
</evidence>
<feature type="transmembrane region" description="Helical" evidence="6">
    <location>
        <begin position="52"/>
        <end position="71"/>
    </location>
</feature>
<keyword evidence="2" id="KW-1003">Cell membrane</keyword>
<comment type="subcellular location">
    <subcellularLocation>
        <location evidence="1">Cell membrane</location>
        <topology evidence="1">Multi-pass membrane protein</topology>
    </subcellularLocation>
</comment>
<comment type="caution">
    <text evidence="8">The sequence shown here is derived from an EMBL/GenBank/DDBJ whole genome shotgun (WGS) entry which is preliminary data.</text>
</comment>
<dbReference type="Pfam" id="PF13244">
    <property type="entry name" value="MbhD"/>
    <property type="match status" value="1"/>
</dbReference>
<dbReference type="InterPro" id="IPR025383">
    <property type="entry name" value="MrpA_C/MbhD"/>
</dbReference>
<dbReference type="AlphaFoldDB" id="A0A645HDY8"/>
<evidence type="ECO:0000256" key="3">
    <source>
        <dbReference type="ARBA" id="ARBA00022692"/>
    </source>
</evidence>
<evidence type="ECO:0000259" key="7">
    <source>
        <dbReference type="Pfam" id="PF13244"/>
    </source>
</evidence>
<dbReference type="GO" id="GO:0005886">
    <property type="term" value="C:plasma membrane"/>
    <property type="evidence" value="ECO:0007669"/>
    <property type="project" value="UniProtKB-SubCell"/>
</dbReference>
<feature type="transmembrane region" description="Helical" evidence="6">
    <location>
        <begin position="29"/>
        <end position="46"/>
    </location>
</feature>
<dbReference type="EMBL" id="VSSQ01086808">
    <property type="protein sequence ID" value="MPN33993.1"/>
    <property type="molecule type" value="Genomic_DNA"/>
</dbReference>
<sequence>MIVLECVLLAGLLICAIVAPLCRRLLVTVIIYSAFSLLVAVIWCLLQSPDLAITEAGVGAGVSGMLFFLALKKIHELKGTSDE</sequence>
<accession>A0A645HDY8</accession>
<evidence type="ECO:0000256" key="2">
    <source>
        <dbReference type="ARBA" id="ARBA00022475"/>
    </source>
</evidence>
<protein>
    <recommendedName>
        <fullName evidence="7">MrpA C-terminal/MbhD domain-containing protein</fullName>
    </recommendedName>
</protein>